<dbReference type="Gene3D" id="3.40.190.10">
    <property type="entry name" value="Periplasmic binding protein-like II"/>
    <property type="match status" value="2"/>
</dbReference>
<dbReference type="PANTHER" id="PTHR30570:SF1">
    <property type="entry name" value="PHOSPHATE-BINDING PROTEIN PSTS"/>
    <property type="match status" value="1"/>
</dbReference>
<proteinExistence type="predicted"/>
<protein>
    <submittedName>
        <fullName evidence="4">Substrate-binding domain-containing protein</fullName>
    </submittedName>
</protein>
<name>A0A9E3LRW7_9NOST</name>
<gene>
    <name evidence="4" type="ORF">KME28_06695</name>
</gene>
<evidence type="ECO:0000256" key="1">
    <source>
        <dbReference type="ARBA" id="ARBA00022729"/>
    </source>
</evidence>
<reference evidence="4" key="1">
    <citation type="submission" date="2021-05" db="EMBL/GenBank/DDBJ databases">
        <authorList>
            <person name="Pietrasiak N."/>
            <person name="Ward R."/>
            <person name="Stajich J.E."/>
            <person name="Kurbessoian T."/>
        </authorList>
    </citation>
    <scope>NUCLEOTIDE SEQUENCE</scope>
    <source>
        <strain evidence="4">HA4357-MV3</strain>
    </source>
</reference>
<dbReference type="Proteomes" id="UP000813215">
    <property type="component" value="Unassembled WGS sequence"/>
</dbReference>
<dbReference type="InterPro" id="IPR024370">
    <property type="entry name" value="PBP_domain"/>
</dbReference>
<keyword evidence="2" id="KW-1133">Transmembrane helix</keyword>
<dbReference type="InterPro" id="IPR050811">
    <property type="entry name" value="Phosphate_ABC_transporter"/>
</dbReference>
<evidence type="ECO:0000256" key="2">
    <source>
        <dbReference type="SAM" id="Phobius"/>
    </source>
</evidence>
<dbReference type="SUPFAM" id="SSF53850">
    <property type="entry name" value="Periplasmic binding protein-like II"/>
    <property type="match status" value="1"/>
</dbReference>
<evidence type="ECO:0000313" key="5">
    <source>
        <dbReference type="Proteomes" id="UP000813215"/>
    </source>
</evidence>
<comment type="caution">
    <text evidence="4">The sequence shown here is derived from an EMBL/GenBank/DDBJ whole genome shotgun (WGS) entry which is preliminary data.</text>
</comment>
<keyword evidence="1" id="KW-0732">Signal</keyword>
<dbReference type="EMBL" id="JAHHHW010000069">
    <property type="protein sequence ID" value="MBW4431411.1"/>
    <property type="molecule type" value="Genomic_DNA"/>
</dbReference>
<reference evidence="4" key="2">
    <citation type="journal article" date="2022" name="Microbiol. Resour. Announc.">
        <title>Metagenome Sequencing to Explore Phylogenomics of Terrestrial Cyanobacteria.</title>
        <authorList>
            <person name="Ward R.D."/>
            <person name="Stajich J.E."/>
            <person name="Johansen J.R."/>
            <person name="Huntemann M."/>
            <person name="Clum A."/>
            <person name="Foster B."/>
            <person name="Foster B."/>
            <person name="Roux S."/>
            <person name="Palaniappan K."/>
            <person name="Varghese N."/>
            <person name="Mukherjee S."/>
            <person name="Reddy T.B.K."/>
            <person name="Daum C."/>
            <person name="Copeland A."/>
            <person name="Chen I.A."/>
            <person name="Ivanova N.N."/>
            <person name="Kyrpides N.C."/>
            <person name="Shapiro N."/>
            <person name="Eloe-Fadrosh E.A."/>
            <person name="Pietrasiak N."/>
        </authorList>
    </citation>
    <scope>NUCLEOTIDE SEQUENCE</scope>
    <source>
        <strain evidence="4">HA4357-MV3</strain>
    </source>
</reference>
<accession>A0A9E3LRW7</accession>
<evidence type="ECO:0000259" key="3">
    <source>
        <dbReference type="Pfam" id="PF12849"/>
    </source>
</evidence>
<dbReference type="Pfam" id="PF12849">
    <property type="entry name" value="PBP_like_2"/>
    <property type="match status" value="1"/>
</dbReference>
<feature type="transmembrane region" description="Helical" evidence="2">
    <location>
        <begin position="56"/>
        <end position="77"/>
    </location>
</feature>
<feature type="domain" description="PBP" evidence="3">
    <location>
        <begin position="126"/>
        <end position="358"/>
    </location>
</feature>
<sequence length="390" mass="42582">MNNEFIVCKHCGYDTNPITATQCLKCGQKLDVPVKNLNTDTKLKPKSLGDWLFTPWMIWLGCGLLFVLVSGSIYFLFSSSSSVNNSNGAGVYNSGDSNQSIPPDVKLYNSMKDVPKVPEGTFNYGGGSSFAALTAQGLHEAMTAAHPNFRLRYTEPKEGKPGGKKGVAMVIDGQLSLTLYAASLDEAQYNKAKERGFQLKQVPVALDALVVFTHRDISIPGLSVDQLQEIYQGKLTNWKQVGGPNLPIIPFTRSPKASNVLSELLGKEIDELSPSIQIVRDYTEGIRKVASTPGAISFGGNALIMGQQTIRPLAIAKANSQEYVQPFIDNGKRMNTAAIRDSSYPLARRRFIVYRLDGTIDQLAGEAYVNMILSKEGQQIIEKAGLVPLR</sequence>
<keyword evidence="2" id="KW-0472">Membrane</keyword>
<keyword evidence="2" id="KW-0812">Transmembrane</keyword>
<dbReference type="AlphaFoldDB" id="A0A9E3LRW7"/>
<evidence type="ECO:0000313" key="4">
    <source>
        <dbReference type="EMBL" id="MBW4431411.1"/>
    </source>
</evidence>
<organism evidence="4 5">
    <name type="scientific">Pelatocladus maniniholoensis HA4357-MV3</name>
    <dbReference type="NCBI Taxonomy" id="1117104"/>
    <lineage>
        <taxon>Bacteria</taxon>
        <taxon>Bacillati</taxon>
        <taxon>Cyanobacteriota</taxon>
        <taxon>Cyanophyceae</taxon>
        <taxon>Nostocales</taxon>
        <taxon>Nostocaceae</taxon>
        <taxon>Pelatocladus</taxon>
    </lineage>
</organism>
<dbReference type="PANTHER" id="PTHR30570">
    <property type="entry name" value="PERIPLASMIC PHOSPHATE BINDING COMPONENT OF PHOSPHATE ABC TRANSPORTER"/>
    <property type="match status" value="1"/>
</dbReference>